<feature type="signal peptide" evidence="2">
    <location>
        <begin position="1"/>
        <end position="23"/>
    </location>
</feature>
<organism evidence="3 4">
    <name type="scientific">Oceanobacillus neutriphilus</name>
    <dbReference type="NCBI Taxonomy" id="531815"/>
    <lineage>
        <taxon>Bacteria</taxon>
        <taxon>Bacillati</taxon>
        <taxon>Bacillota</taxon>
        <taxon>Bacilli</taxon>
        <taxon>Bacillales</taxon>
        <taxon>Bacillaceae</taxon>
        <taxon>Oceanobacillus</taxon>
    </lineage>
</organism>
<gene>
    <name evidence="3" type="ORF">GCM10011346_50840</name>
</gene>
<reference evidence="4" key="1">
    <citation type="journal article" date="2019" name="Int. J. Syst. Evol. Microbiol.">
        <title>The Global Catalogue of Microorganisms (GCM) 10K type strain sequencing project: providing services to taxonomists for standard genome sequencing and annotation.</title>
        <authorList>
            <consortium name="The Broad Institute Genomics Platform"/>
            <consortium name="The Broad Institute Genome Sequencing Center for Infectious Disease"/>
            <person name="Wu L."/>
            <person name="Ma J."/>
        </authorList>
    </citation>
    <scope>NUCLEOTIDE SEQUENCE [LARGE SCALE GENOMIC DNA]</scope>
    <source>
        <strain evidence="4">CGMCC 1.7693</strain>
    </source>
</reference>
<sequence>MRAFLYYGLISFVIMLTACSSSESEETGNGNGNPSENEENAQHEDEGLEDDISSDNEGNQQEQSAEAKGESEENVEIDEGVEPGIYDPDEVSGRENPDADGNTVYPEALENLELPYIYENTVVYSGKINPDQDIRFELPLPDTDEMETVDPEVSEEGNFTIPLGGTKFEADDELIVYVMGSMPHEQQFVLPIQPAEEGMELVERSSETEAIKEIKEATYLPEFYENTSTYYGKTLPEVDVQVSEVDAFTADTMDLEADENGDFSGDFSNFPYVAAGEAGLQEGQSLLFTITDEEGHDALLLTEIQPPSDDPEYDGPVSEDD</sequence>
<evidence type="ECO:0000313" key="4">
    <source>
        <dbReference type="Proteomes" id="UP000641206"/>
    </source>
</evidence>
<dbReference type="Proteomes" id="UP000641206">
    <property type="component" value="Unassembled WGS sequence"/>
</dbReference>
<evidence type="ECO:0000256" key="2">
    <source>
        <dbReference type="SAM" id="SignalP"/>
    </source>
</evidence>
<comment type="caution">
    <text evidence="3">The sequence shown here is derived from an EMBL/GenBank/DDBJ whole genome shotgun (WGS) entry which is preliminary data.</text>
</comment>
<feature type="chain" id="PRO_5045983450" evidence="2">
    <location>
        <begin position="24"/>
        <end position="321"/>
    </location>
</feature>
<protein>
    <submittedName>
        <fullName evidence="3">Uncharacterized protein</fullName>
    </submittedName>
</protein>
<dbReference type="RefSeq" id="WP_188738450.1">
    <property type="nucleotide sequence ID" value="NZ_BMLW01000023.1"/>
</dbReference>
<accession>A0ABQ2P2T6</accession>
<dbReference type="PROSITE" id="PS51257">
    <property type="entry name" value="PROKAR_LIPOPROTEIN"/>
    <property type="match status" value="1"/>
</dbReference>
<feature type="region of interest" description="Disordered" evidence="1">
    <location>
        <begin position="300"/>
        <end position="321"/>
    </location>
</feature>
<dbReference type="EMBL" id="BMLW01000023">
    <property type="protein sequence ID" value="GGP16927.1"/>
    <property type="molecule type" value="Genomic_DNA"/>
</dbReference>
<proteinExistence type="predicted"/>
<name>A0ABQ2P2T6_9BACI</name>
<keyword evidence="2" id="KW-0732">Signal</keyword>
<feature type="compositionally biased region" description="Polar residues" evidence="1">
    <location>
        <begin position="55"/>
        <end position="64"/>
    </location>
</feature>
<feature type="compositionally biased region" description="Acidic residues" evidence="1">
    <location>
        <begin position="309"/>
        <end position="321"/>
    </location>
</feature>
<keyword evidence="4" id="KW-1185">Reference proteome</keyword>
<evidence type="ECO:0000256" key="1">
    <source>
        <dbReference type="SAM" id="MobiDB-lite"/>
    </source>
</evidence>
<feature type="compositionally biased region" description="Acidic residues" evidence="1">
    <location>
        <begin position="72"/>
        <end position="81"/>
    </location>
</feature>
<feature type="region of interest" description="Disordered" evidence="1">
    <location>
        <begin position="22"/>
        <end position="104"/>
    </location>
</feature>
<evidence type="ECO:0000313" key="3">
    <source>
        <dbReference type="EMBL" id="GGP16927.1"/>
    </source>
</evidence>